<dbReference type="AlphaFoldDB" id="A0A6N2ZVG8"/>
<evidence type="ECO:0008006" key="2">
    <source>
        <dbReference type="Google" id="ProtNLM"/>
    </source>
</evidence>
<reference evidence="1" key="1">
    <citation type="submission" date="2019-11" db="EMBL/GenBank/DDBJ databases">
        <authorList>
            <person name="Feng L."/>
        </authorList>
    </citation>
    <scope>NUCLEOTIDE SEQUENCE</scope>
    <source>
        <strain evidence="1">RgnavusLFYP36</strain>
    </source>
</reference>
<sequence length="235" mass="26895">MEFRTLKANEIECRIATVKSNGISLLLYKDARCDMNILDETVGKLNWKREHSRDNANCTVSIWDDDKGIWVSKEDTGTESFTEKQKGLASDSFKRACFNWGIGRELYTAPFIWIPSDKCEISAKQNGNGSTCYDRFRVSYVGYDKERNIDALKIENEKTGKVVFSLGRNAGNYNPANQEESLKNYVTESQVKTLEICIPKHKQTIANVCRVYNVSGLRELTVEQFKKLMRNMGEE</sequence>
<protein>
    <recommendedName>
        <fullName evidence="2">DNA repair protein Rad52</fullName>
    </recommendedName>
</protein>
<name>A0A6N2ZVG8_MEDGN</name>
<evidence type="ECO:0000313" key="1">
    <source>
        <dbReference type="EMBL" id="VYT81730.1"/>
    </source>
</evidence>
<dbReference type="EMBL" id="CACRUU010000029">
    <property type="protein sequence ID" value="VYT81730.1"/>
    <property type="molecule type" value="Genomic_DNA"/>
</dbReference>
<proteinExistence type="predicted"/>
<dbReference type="RefSeq" id="WP_156733717.1">
    <property type="nucleotide sequence ID" value="NZ_CACRUU010000029.1"/>
</dbReference>
<organism evidence="1">
    <name type="scientific">Mediterraneibacter gnavus</name>
    <name type="common">Ruminococcus gnavus</name>
    <dbReference type="NCBI Taxonomy" id="33038"/>
    <lineage>
        <taxon>Bacteria</taxon>
        <taxon>Bacillati</taxon>
        <taxon>Bacillota</taxon>
        <taxon>Clostridia</taxon>
        <taxon>Lachnospirales</taxon>
        <taxon>Lachnospiraceae</taxon>
        <taxon>Mediterraneibacter</taxon>
    </lineage>
</organism>
<gene>
    <name evidence="1" type="ORF">RGLFYP36_03272</name>
</gene>
<accession>A0A6N2ZVG8</accession>